<protein>
    <recommendedName>
        <fullName evidence="1">MOSC domain-containing protein</fullName>
    </recommendedName>
</protein>
<dbReference type="Pfam" id="PF03476">
    <property type="entry name" value="MOSC_N"/>
    <property type="match status" value="1"/>
</dbReference>
<dbReference type="PANTHER" id="PTHR14237:SF19">
    <property type="entry name" value="MITOCHONDRIAL AMIDOXIME REDUCING COMPONENT 1"/>
    <property type="match status" value="1"/>
</dbReference>
<sequence length="303" mass="32336">MHTPASVPTPFPSAPSAAAAGQGTLHEIWVHPIKSCAGIAVPQARLLATGLQWDRHWMLVDSAGRFVTQRTHPRMAWLDPALSDTALTVTARHAPELGAVSVALDAPEAALARRAVQVWKSQLPACDEGDEVATWFSAALGTAVRLVRFDPDQRRACSAEWLGGDTAHTEFADGFPLLVTTDSSLPVLNARLQAAGAAPVDMRRFRPNLVLSGFDAHAEDRMQSLTLDGDAVHLRPVKPCTRCPIPDIDPDTAQLGQAVRTALKAYRADARLNGALTFGQNAIVTAGEGTLLRVGMPVQAAWS</sequence>
<reference evidence="2 3" key="1">
    <citation type="submission" date="2017-05" db="EMBL/GenBank/DDBJ databases">
        <authorList>
            <person name="Song R."/>
            <person name="Chenine A.L."/>
            <person name="Ruprecht R.M."/>
        </authorList>
    </citation>
    <scope>NUCLEOTIDE SEQUENCE [LARGE SCALE GENOMIC DNA]</scope>
    <source>
        <strain evidence="2 3">DSM 26136</strain>
    </source>
</reference>
<dbReference type="Pfam" id="PF03473">
    <property type="entry name" value="MOSC"/>
    <property type="match status" value="1"/>
</dbReference>
<dbReference type="GO" id="GO:0030151">
    <property type="term" value="F:molybdenum ion binding"/>
    <property type="evidence" value="ECO:0007669"/>
    <property type="project" value="InterPro"/>
</dbReference>
<dbReference type="InterPro" id="IPR005303">
    <property type="entry name" value="MOCOS_middle"/>
</dbReference>
<accession>A0A1Y0ET58</accession>
<dbReference type="SUPFAM" id="SSF141673">
    <property type="entry name" value="MOSC N-terminal domain-like"/>
    <property type="match status" value="1"/>
</dbReference>
<dbReference type="RefSeq" id="WP_087284364.1">
    <property type="nucleotide sequence ID" value="NZ_CP021455.1"/>
</dbReference>
<dbReference type="InterPro" id="IPR011037">
    <property type="entry name" value="Pyrv_Knase-like_insert_dom_sf"/>
</dbReference>
<dbReference type="GO" id="GO:0030170">
    <property type="term" value="F:pyridoxal phosphate binding"/>
    <property type="evidence" value="ECO:0007669"/>
    <property type="project" value="InterPro"/>
</dbReference>
<dbReference type="KEGG" id="cser:CCO03_07395"/>
<dbReference type="AlphaFoldDB" id="A0A1Y0ET58"/>
<dbReference type="SUPFAM" id="SSF50800">
    <property type="entry name" value="PK beta-barrel domain-like"/>
    <property type="match status" value="1"/>
</dbReference>
<feature type="domain" description="MOSC" evidence="1">
    <location>
        <begin position="144"/>
        <end position="301"/>
    </location>
</feature>
<keyword evidence="3" id="KW-1185">Reference proteome</keyword>
<evidence type="ECO:0000313" key="3">
    <source>
        <dbReference type="Proteomes" id="UP000196138"/>
    </source>
</evidence>
<dbReference type="PROSITE" id="PS51340">
    <property type="entry name" value="MOSC"/>
    <property type="match status" value="1"/>
</dbReference>
<evidence type="ECO:0000313" key="2">
    <source>
        <dbReference type="EMBL" id="ARU06718.1"/>
    </source>
</evidence>
<name>A0A1Y0ET58_9BURK</name>
<dbReference type="PANTHER" id="PTHR14237">
    <property type="entry name" value="MOLYBDOPTERIN COFACTOR SULFURASE MOSC"/>
    <property type="match status" value="1"/>
</dbReference>
<dbReference type="OrthoDB" id="581532at2"/>
<dbReference type="Proteomes" id="UP000196138">
    <property type="component" value="Chromosome"/>
</dbReference>
<dbReference type="InterPro" id="IPR005302">
    <property type="entry name" value="MoCF_Sase_C"/>
</dbReference>
<evidence type="ECO:0000259" key="1">
    <source>
        <dbReference type="PROSITE" id="PS51340"/>
    </source>
</evidence>
<dbReference type="GO" id="GO:0003824">
    <property type="term" value="F:catalytic activity"/>
    <property type="evidence" value="ECO:0007669"/>
    <property type="project" value="InterPro"/>
</dbReference>
<organism evidence="2 3">
    <name type="scientific">Comamonas serinivorans</name>
    <dbReference type="NCBI Taxonomy" id="1082851"/>
    <lineage>
        <taxon>Bacteria</taxon>
        <taxon>Pseudomonadati</taxon>
        <taxon>Pseudomonadota</taxon>
        <taxon>Betaproteobacteria</taxon>
        <taxon>Burkholderiales</taxon>
        <taxon>Comamonadaceae</taxon>
        <taxon>Comamonas</taxon>
    </lineage>
</organism>
<dbReference type="EMBL" id="CP021455">
    <property type="protein sequence ID" value="ARU06718.1"/>
    <property type="molecule type" value="Genomic_DNA"/>
</dbReference>
<proteinExistence type="predicted"/>
<gene>
    <name evidence="2" type="ORF">CCO03_07395</name>
</gene>